<feature type="domain" description="Nitroreductase" evidence="6">
    <location>
        <begin position="112"/>
        <end position="191"/>
    </location>
</feature>
<evidence type="ECO:0000256" key="1">
    <source>
        <dbReference type="ARBA" id="ARBA00001917"/>
    </source>
</evidence>
<organism evidence="7 8">
    <name type="scientific">Cellulosilyticum lentocellum (strain ATCC 49066 / DSM 5427 / NCIMB 11756 / RHM5)</name>
    <name type="common">Clostridium lentocellum</name>
    <dbReference type="NCBI Taxonomy" id="642492"/>
    <lineage>
        <taxon>Bacteria</taxon>
        <taxon>Bacillati</taxon>
        <taxon>Bacillota</taxon>
        <taxon>Clostridia</taxon>
        <taxon>Lachnospirales</taxon>
        <taxon>Cellulosilyticaceae</taxon>
        <taxon>Cellulosilyticum</taxon>
    </lineage>
</organism>
<dbReference type="Pfam" id="PF00881">
    <property type="entry name" value="Nitroreductase"/>
    <property type="match status" value="2"/>
</dbReference>
<feature type="domain" description="Nitroreductase" evidence="6">
    <location>
        <begin position="51"/>
        <end position="103"/>
    </location>
</feature>
<evidence type="ECO:0000256" key="5">
    <source>
        <dbReference type="ARBA" id="ARBA00023002"/>
    </source>
</evidence>
<dbReference type="HOGENOM" id="CLU_070764_7_3_9"/>
<proteinExistence type="inferred from homology"/>
<comment type="cofactor">
    <cofactor evidence="1">
        <name>FMN</name>
        <dbReference type="ChEBI" id="CHEBI:58210"/>
    </cofactor>
</comment>
<dbReference type="InterPro" id="IPR000415">
    <property type="entry name" value="Nitroreductase-like"/>
</dbReference>
<comment type="similarity">
    <text evidence="2">Belongs to the nitroreductase family.</text>
</comment>
<evidence type="ECO:0000256" key="2">
    <source>
        <dbReference type="ARBA" id="ARBA00007118"/>
    </source>
</evidence>
<sequence>MRQLAYIWFNIHKVLSHIVEQDCWENNYNKEAYDLHLVRGKRMELEEVMYKRRSSREFLTKEIADEDIDTLTHYAMSGPSACNKRPWEFYIIKNAGIRGELRKVTKYTDYVSPLIIIVAGNTKRALALQLNDFWIQDCSAAIENILLGATSLGIGSCWCGLKPQVRPVKKVQTILGIEKHIVPLGLIHLGYTAQEPEQRSQYDKKRIHIME</sequence>
<keyword evidence="8" id="KW-1185">Reference proteome</keyword>
<name>F2JNK8_CELLD</name>
<dbReference type="Proteomes" id="UP000008467">
    <property type="component" value="Chromosome"/>
</dbReference>
<evidence type="ECO:0000313" key="7">
    <source>
        <dbReference type="EMBL" id="ADZ84784.1"/>
    </source>
</evidence>
<evidence type="ECO:0000259" key="6">
    <source>
        <dbReference type="Pfam" id="PF00881"/>
    </source>
</evidence>
<evidence type="ECO:0000256" key="4">
    <source>
        <dbReference type="ARBA" id="ARBA00022643"/>
    </source>
</evidence>
<dbReference type="SUPFAM" id="SSF55469">
    <property type="entry name" value="FMN-dependent nitroreductase-like"/>
    <property type="match status" value="1"/>
</dbReference>
<evidence type="ECO:0000256" key="3">
    <source>
        <dbReference type="ARBA" id="ARBA00022630"/>
    </source>
</evidence>
<dbReference type="EMBL" id="CP002582">
    <property type="protein sequence ID" value="ADZ84784.1"/>
    <property type="molecule type" value="Genomic_DNA"/>
</dbReference>
<keyword evidence="5" id="KW-0560">Oxidoreductase</keyword>
<dbReference type="Gene3D" id="3.40.109.10">
    <property type="entry name" value="NADH Oxidase"/>
    <property type="match status" value="1"/>
</dbReference>
<evidence type="ECO:0000313" key="8">
    <source>
        <dbReference type="Proteomes" id="UP000008467"/>
    </source>
</evidence>
<gene>
    <name evidence="7" type="ordered locus">Clole_3088</name>
</gene>
<dbReference type="PANTHER" id="PTHR43673:SF2">
    <property type="entry name" value="NITROREDUCTASE"/>
    <property type="match status" value="1"/>
</dbReference>
<keyword evidence="4" id="KW-0288">FMN</keyword>
<dbReference type="PANTHER" id="PTHR43673">
    <property type="entry name" value="NAD(P)H NITROREDUCTASE YDGI-RELATED"/>
    <property type="match status" value="1"/>
</dbReference>
<keyword evidence="3" id="KW-0285">Flavoprotein</keyword>
<dbReference type="InterPro" id="IPR029479">
    <property type="entry name" value="Nitroreductase"/>
</dbReference>
<dbReference type="STRING" id="642492.Clole_3088"/>
<dbReference type="eggNOG" id="COG0778">
    <property type="taxonomic scope" value="Bacteria"/>
</dbReference>
<protein>
    <submittedName>
        <fullName evidence="7">Nitroreductase</fullName>
    </submittedName>
</protein>
<reference evidence="7 8" key="1">
    <citation type="journal article" date="2011" name="J. Bacteriol.">
        <title>Complete genome sequence of the cellulose-degrading bacterium Cellulosilyticum lentocellum.</title>
        <authorList>
            <consortium name="US DOE Joint Genome Institute"/>
            <person name="Miller D.A."/>
            <person name="Suen G."/>
            <person name="Bruce D."/>
            <person name="Copeland A."/>
            <person name="Cheng J.F."/>
            <person name="Detter C."/>
            <person name="Goodwin L.A."/>
            <person name="Han C.S."/>
            <person name="Hauser L.J."/>
            <person name="Land M.L."/>
            <person name="Lapidus A."/>
            <person name="Lucas S."/>
            <person name="Meincke L."/>
            <person name="Pitluck S."/>
            <person name="Tapia R."/>
            <person name="Teshima H."/>
            <person name="Woyke T."/>
            <person name="Fox B.G."/>
            <person name="Angert E.R."/>
            <person name="Currie C.R."/>
        </authorList>
    </citation>
    <scope>NUCLEOTIDE SEQUENCE [LARGE SCALE GENOMIC DNA]</scope>
    <source>
        <strain evidence="8">ATCC 49066 / DSM 5427 / NCIMB 11756 / RHM5</strain>
    </source>
</reference>
<dbReference type="GO" id="GO:0016491">
    <property type="term" value="F:oxidoreductase activity"/>
    <property type="evidence" value="ECO:0007669"/>
    <property type="project" value="UniProtKB-KW"/>
</dbReference>
<dbReference type="AlphaFoldDB" id="F2JNK8"/>
<dbReference type="KEGG" id="cle:Clole_3088"/>
<accession>F2JNK8</accession>